<accession>R1I002</accession>
<dbReference type="Pfam" id="PF10022">
    <property type="entry name" value="DUF2264"/>
    <property type="match status" value="1"/>
</dbReference>
<keyword evidence="3" id="KW-1185">Reference proteome</keyword>
<evidence type="ECO:0000313" key="2">
    <source>
        <dbReference type="EMBL" id="EOD63834.1"/>
    </source>
</evidence>
<protein>
    <recommendedName>
        <fullName evidence="1">DUF2264 domain-containing protein</fullName>
    </recommendedName>
</protein>
<dbReference type="InterPro" id="IPR016624">
    <property type="entry name" value="UCP014753"/>
</dbReference>
<feature type="non-terminal residue" evidence="2">
    <location>
        <position position="105"/>
    </location>
</feature>
<dbReference type="PANTHER" id="PTHR35339:SF4">
    <property type="entry name" value="LINALOOL DEHYDRATASE_ISOMERASE DOMAIN-CONTAINING PROTEIN"/>
    <property type="match status" value="1"/>
</dbReference>
<comment type="caution">
    <text evidence="2">The sequence shown here is derived from an EMBL/GenBank/DDBJ whole genome shotgun (WGS) entry which is preliminary data.</text>
</comment>
<reference evidence="2 3" key="1">
    <citation type="submission" date="2013-02" db="EMBL/GenBank/DDBJ databases">
        <title>Draft genome sequence of Amycolatopsis vancoresmycina strain DSM 44592T.</title>
        <authorList>
            <person name="Kumar S."/>
            <person name="Kaur N."/>
            <person name="Kaur C."/>
            <person name="Raghava G.P.S."/>
            <person name="Mayilraj S."/>
        </authorList>
    </citation>
    <scope>NUCLEOTIDE SEQUENCE [LARGE SCALE GENOMIC DNA]</scope>
    <source>
        <strain evidence="2 3">DSM 44592</strain>
    </source>
</reference>
<dbReference type="PANTHER" id="PTHR35339">
    <property type="entry name" value="LINALOOL DEHYDRATASE_ISOMERASE DOMAIN-CONTAINING PROTEIN"/>
    <property type="match status" value="1"/>
</dbReference>
<evidence type="ECO:0000313" key="3">
    <source>
        <dbReference type="Proteomes" id="UP000014139"/>
    </source>
</evidence>
<organism evidence="2 3">
    <name type="scientific">Amycolatopsis vancoresmycina DSM 44592</name>
    <dbReference type="NCBI Taxonomy" id="1292037"/>
    <lineage>
        <taxon>Bacteria</taxon>
        <taxon>Bacillati</taxon>
        <taxon>Actinomycetota</taxon>
        <taxon>Actinomycetes</taxon>
        <taxon>Pseudonocardiales</taxon>
        <taxon>Pseudonocardiaceae</taxon>
        <taxon>Amycolatopsis</taxon>
    </lineage>
</organism>
<evidence type="ECO:0000259" key="1">
    <source>
        <dbReference type="Pfam" id="PF10022"/>
    </source>
</evidence>
<dbReference type="EMBL" id="AOUO01000585">
    <property type="protein sequence ID" value="EOD63834.1"/>
    <property type="molecule type" value="Genomic_DNA"/>
</dbReference>
<sequence length="105" mass="11269">MTAFEHQRLTAVEDRRLSPYTGWTREHWTALADRMLAAVVPHRSPGGARIDLPGPASRNGRVSDGLEGFARTFLLAGFRVAGERGADPGGLLEPYARGLAAGTDP</sequence>
<proteinExistence type="predicted"/>
<dbReference type="InterPro" id="IPR049349">
    <property type="entry name" value="DUF2264_N"/>
</dbReference>
<dbReference type="AlphaFoldDB" id="R1I002"/>
<feature type="domain" description="DUF2264" evidence="1">
    <location>
        <begin position="24"/>
        <end position="105"/>
    </location>
</feature>
<gene>
    <name evidence="2" type="ORF">H480_34986</name>
</gene>
<name>R1I002_9PSEU</name>
<dbReference type="Proteomes" id="UP000014139">
    <property type="component" value="Unassembled WGS sequence"/>
</dbReference>